<gene>
    <name evidence="2" type="ORF">LWI29_014555</name>
</gene>
<dbReference type="EMBL" id="JAUESC010000385">
    <property type="protein sequence ID" value="KAK0578692.1"/>
    <property type="molecule type" value="Genomic_DNA"/>
</dbReference>
<dbReference type="Proteomes" id="UP001168877">
    <property type="component" value="Unassembled WGS sequence"/>
</dbReference>
<comment type="caution">
    <text evidence="2">The sequence shown here is derived from an EMBL/GenBank/DDBJ whole genome shotgun (WGS) entry which is preliminary data.</text>
</comment>
<reference evidence="2" key="2">
    <citation type="submission" date="2023-06" db="EMBL/GenBank/DDBJ databases">
        <authorList>
            <person name="Swenson N.G."/>
            <person name="Wegrzyn J.L."/>
            <person name="Mcevoy S.L."/>
        </authorList>
    </citation>
    <scope>NUCLEOTIDE SEQUENCE</scope>
    <source>
        <strain evidence="2">NS2018</strain>
        <tissue evidence="2">Leaf</tissue>
    </source>
</reference>
<feature type="region of interest" description="Disordered" evidence="1">
    <location>
        <begin position="77"/>
        <end position="107"/>
    </location>
</feature>
<reference evidence="2" key="1">
    <citation type="journal article" date="2022" name="Plant J.">
        <title>Strategies of tolerance reflected in two North American maple genomes.</title>
        <authorList>
            <person name="McEvoy S.L."/>
            <person name="Sezen U.U."/>
            <person name="Trouern-Trend A."/>
            <person name="McMahon S.M."/>
            <person name="Schaberg P.G."/>
            <person name="Yang J."/>
            <person name="Wegrzyn J.L."/>
            <person name="Swenson N.G."/>
        </authorList>
    </citation>
    <scope>NUCLEOTIDE SEQUENCE</scope>
    <source>
        <strain evidence="2">NS2018</strain>
    </source>
</reference>
<name>A0AA39RR02_ACESA</name>
<evidence type="ECO:0000313" key="2">
    <source>
        <dbReference type="EMBL" id="KAK0578692.1"/>
    </source>
</evidence>
<protein>
    <submittedName>
        <fullName evidence="2">Uncharacterized protein</fullName>
    </submittedName>
</protein>
<keyword evidence="3" id="KW-1185">Reference proteome</keyword>
<accession>A0AA39RR02</accession>
<feature type="compositionally biased region" description="Pro residues" evidence="1">
    <location>
        <begin position="86"/>
        <end position="95"/>
    </location>
</feature>
<dbReference type="AlphaFoldDB" id="A0AA39RR02"/>
<evidence type="ECO:0000256" key="1">
    <source>
        <dbReference type="SAM" id="MobiDB-lite"/>
    </source>
</evidence>
<organism evidence="2 3">
    <name type="scientific">Acer saccharum</name>
    <name type="common">Sugar maple</name>
    <dbReference type="NCBI Taxonomy" id="4024"/>
    <lineage>
        <taxon>Eukaryota</taxon>
        <taxon>Viridiplantae</taxon>
        <taxon>Streptophyta</taxon>
        <taxon>Embryophyta</taxon>
        <taxon>Tracheophyta</taxon>
        <taxon>Spermatophyta</taxon>
        <taxon>Magnoliopsida</taxon>
        <taxon>eudicotyledons</taxon>
        <taxon>Gunneridae</taxon>
        <taxon>Pentapetalae</taxon>
        <taxon>rosids</taxon>
        <taxon>malvids</taxon>
        <taxon>Sapindales</taxon>
        <taxon>Sapindaceae</taxon>
        <taxon>Hippocastanoideae</taxon>
        <taxon>Acereae</taxon>
        <taxon>Acer</taxon>
    </lineage>
</organism>
<evidence type="ECO:0000313" key="3">
    <source>
        <dbReference type="Proteomes" id="UP001168877"/>
    </source>
</evidence>
<proteinExistence type="predicted"/>
<sequence length="123" mass="14036">MESIVNAVWGCSRLKFVRAECFLDEILCGVNSNFLDFMYACYAKLQPGDLDVLCTVLWQAWYQRKGCVWDAWIQDPTPSVSDPSCPSSPAPPRRPPTTSVSSPPPATSWRFQWTKLEFRDQEL</sequence>